<evidence type="ECO:0000313" key="1">
    <source>
        <dbReference type="EMBL" id="KXT64408.1"/>
    </source>
</evidence>
<comment type="caution">
    <text evidence="1">The sequence shown here is derived from an EMBL/GenBank/DDBJ whole genome shotgun (WGS) entry which is preliminary data.</text>
</comment>
<dbReference type="AlphaFoldDB" id="A0A139MKX2"/>
<dbReference type="Proteomes" id="UP000070198">
    <property type="component" value="Unassembled WGS sequence"/>
</dbReference>
<protein>
    <submittedName>
        <fullName evidence="1">Uncharacterized protein</fullName>
    </submittedName>
</protein>
<evidence type="ECO:0000313" key="2">
    <source>
        <dbReference type="Proteomes" id="UP000070198"/>
    </source>
</evidence>
<accession>A0A139MKX2</accession>
<sequence>MFFFGSPHVTKEEIKHYEEYFKKRYGETVDNYKGGKNETI</sequence>
<organism evidence="1 2">
    <name type="scientific">Streptococcus gallolyticus</name>
    <dbReference type="NCBI Taxonomy" id="315405"/>
    <lineage>
        <taxon>Bacteria</taxon>
        <taxon>Bacillati</taxon>
        <taxon>Bacillota</taxon>
        <taxon>Bacilli</taxon>
        <taxon>Lactobacillales</taxon>
        <taxon>Streptococcaceae</taxon>
        <taxon>Streptococcus</taxon>
    </lineage>
</organism>
<dbReference type="EMBL" id="LQOF01000411">
    <property type="protein sequence ID" value="KXT64408.1"/>
    <property type="molecule type" value="Genomic_DNA"/>
</dbReference>
<gene>
    <name evidence="1" type="ORF">SGADD02_02077</name>
</gene>
<name>A0A139MKX2_9STRE</name>
<proteinExistence type="predicted"/>
<reference evidence="1 2" key="1">
    <citation type="submission" date="2016-01" db="EMBL/GenBank/DDBJ databases">
        <title>Highly variable Streptococcus oralis are common among viridans streptococci isolated from primates.</title>
        <authorList>
            <person name="Denapaite D."/>
            <person name="Rieger M."/>
            <person name="Koendgen S."/>
            <person name="Brueckner R."/>
            <person name="Ochigava I."/>
            <person name="Kappeler P."/>
            <person name="Maetz-Rensing K."/>
            <person name="Leendertz F."/>
            <person name="Hakenbeck R."/>
        </authorList>
    </citation>
    <scope>NUCLEOTIDE SEQUENCE [LARGE SCALE GENOMIC DNA]</scope>
    <source>
        <strain evidence="1 2">DD02</strain>
    </source>
</reference>
<dbReference type="PATRIC" id="fig|315405.11.peg.2416"/>